<dbReference type="PANTHER" id="PTHR32071">
    <property type="entry name" value="TRANSCRIPTIONAL REGULATORY PROTEIN"/>
    <property type="match status" value="1"/>
</dbReference>
<dbReference type="SUPFAM" id="SSF46689">
    <property type="entry name" value="Homeodomain-like"/>
    <property type="match status" value="1"/>
</dbReference>
<keyword evidence="3" id="KW-0963">Cytoplasm</keyword>
<keyword evidence="9" id="KW-0805">Transcription regulation</keyword>
<evidence type="ECO:0000256" key="14">
    <source>
        <dbReference type="ARBA" id="ARBA00029881"/>
    </source>
</evidence>
<dbReference type="Proteomes" id="UP000676565">
    <property type="component" value="Unassembled WGS sequence"/>
</dbReference>
<reference evidence="20 21" key="1">
    <citation type="submission" date="2021-04" db="EMBL/GenBank/DDBJ databases">
        <authorList>
            <person name="Ivanova A."/>
        </authorList>
    </citation>
    <scope>NUCLEOTIDE SEQUENCE [LARGE SCALE GENOMIC DNA]</scope>
    <source>
        <strain evidence="20 21">G18</strain>
    </source>
</reference>
<keyword evidence="7" id="KW-0067">ATP-binding</keyword>
<dbReference type="InterPro" id="IPR002197">
    <property type="entry name" value="HTH_Fis"/>
</dbReference>
<dbReference type="Gene3D" id="3.40.50.2300">
    <property type="match status" value="1"/>
</dbReference>
<keyword evidence="13" id="KW-0535">Nitrogen fixation</keyword>
<protein>
    <recommendedName>
        <fullName evidence="2">DNA-binding transcriptional regulator NtrC</fullName>
    </recommendedName>
    <alternativeName>
        <fullName evidence="14">Nitrogen regulation protein NR(I)</fullName>
    </alternativeName>
    <alternativeName>
        <fullName evidence="15">Nitrogen regulator I</fullName>
    </alternativeName>
</protein>
<evidence type="ECO:0000256" key="16">
    <source>
        <dbReference type="PROSITE-ProRule" id="PRU00169"/>
    </source>
</evidence>
<keyword evidence="21" id="KW-1185">Reference proteome</keyword>
<dbReference type="Pfam" id="PF00072">
    <property type="entry name" value="Response_reg"/>
    <property type="match status" value="1"/>
</dbReference>
<comment type="subcellular location">
    <subcellularLocation>
        <location evidence="1">Cytoplasm</location>
    </subcellularLocation>
</comment>
<dbReference type="Pfam" id="PF02954">
    <property type="entry name" value="HTH_8"/>
    <property type="match status" value="1"/>
</dbReference>
<dbReference type="Gene3D" id="1.10.8.60">
    <property type="match status" value="1"/>
</dbReference>
<dbReference type="InterPro" id="IPR027417">
    <property type="entry name" value="P-loop_NTPase"/>
</dbReference>
<dbReference type="RefSeq" id="WP_210661231.1">
    <property type="nucleotide sequence ID" value="NZ_JAGKQQ010000001.1"/>
</dbReference>
<evidence type="ECO:0000256" key="13">
    <source>
        <dbReference type="ARBA" id="ARBA00023231"/>
    </source>
</evidence>
<keyword evidence="10" id="KW-0238">DNA-binding</keyword>
<evidence type="ECO:0000256" key="3">
    <source>
        <dbReference type="ARBA" id="ARBA00022490"/>
    </source>
</evidence>
<evidence type="ECO:0000256" key="4">
    <source>
        <dbReference type="ARBA" id="ARBA00022491"/>
    </source>
</evidence>
<evidence type="ECO:0000313" key="20">
    <source>
        <dbReference type="EMBL" id="MBP3960148.1"/>
    </source>
</evidence>
<dbReference type="InterPro" id="IPR001789">
    <property type="entry name" value="Sig_transdc_resp-reg_receiver"/>
</dbReference>
<evidence type="ECO:0000256" key="2">
    <source>
        <dbReference type="ARBA" id="ARBA00019059"/>
    </source>
</evidence>
<keyword evidence="11" id="KW-0010">Activator</keyword>
<dbReference type="SUPFAM" id="SSF52172">
    <property type="entry name" value="CheY-like"/>
    <property type="match status" value="1"/>
</dbReference>
<feature type="modified residue" description="4-aspartylphosphate" evidence="16">
    <location>
        <position position="52"/>
    </location>
</feature>
<dbReference type="InterPro" id="IPR003593">
    <property type="entry name" value="AAA+_ATPase"/>
</dbReference>
<dbReference type="CDD" id="cd00009">
    <property type="entry name" value="AAA"/>
    <property type="match status" value="1"/>
</dbReference>
<evidence type="ECO:0000256" key="12">
    <source>
        <dbReference type="ARBA" id="ARBA00023163"/>
    </source>
</evidence>
<evidence type="ECO:0000259" key="18">
    <source>
        <dbReference type="PROSITE" id="PS50045"/>
    </source>
</evidence>
<dbReference type="SMART" id="SM00382">
    <property type="entry name" value="AAA"/>
    <property type="match status" value="1"/>
</dbReference>
<evidence type="ECO:0000256" key="8">
    <source>
        <dbReference type="ARBA" id="ARBA00023012"/>
    </source>
</evidence>
<evidence type="ECO:0000259" key="19">
    <source>
        <dbReference type="PROSITE" id="PS50110"/>
    </source>
</evidence>
<proteinExistence type="predicted"/>
<organism evidence="20 21">
    <name type="scientific">Gemmata palustris</name>
    <dbReference type="NCBI Taxonomy" id="2822762"/>
    <lineage>
        <taxon>Bacteria</taxon>
        <taxon>Pseudomonadati</taxon>
        <taxon>Planctomycetota</taxon>
        <taxon>Planctomycetia</taxon>
        <taxon>Gemmatales</taxon>
        <taxon>Gemmataceae</taxon>
        <taxon>Gemmata</taxon>
    </lineage>
</organism>
<dbReference type="InterPro" id="IPR009057">
    <property type="entry name" value="Homeodomain-like_sf"/>
</dbReference>
<dbReference type="PANTHER" id="PTHR32071:SF95">
    <property type="entry name" value="DNA-BINDING TRANSCRIPTIONAL REGULATOR NTRC"/>
    <property type="match status" value="1"/>
</dbReference>
<evidence type="ECO:0000256" key="11">
    <source>
        <dbReference type="ARBA" id="ARBA00023159"/>
    </source>
</evidence>
<evidence type="ECO:0000313" key="21">
    <source>
        <dbReference type="Proteomes" id="UP000676565"/>
    </source>
</evidence>
<evidence type="ECO:0000256" key="5">
    <source>
        <dbReference type="ARBA" id="ARBA00022553"/>
    </source>
</evidence>
<evidence type="ECO:0000256" key="1">
    <source>
        <dbReference type="ARBA" id="ARBA00004496"/>
    </source>
</evidence>
<name>A0ABS5C4S7_9BACT</name>
<dbReference type="InterPro" id="IPR058031">
    <property type="entry name" value="AAA_lid_NorR"/>
</dbReference>
<evidence type="ECO:0000256" key="6">
    <source>
        <dbReference type="ARBA" id="ARBA00022741"/>
    </source>
</evidence>
<accession>A0ABS5C4S7</accession>
<dbReference type="SMART" id="SM00448">
    <property type="entry name" value="REC"/>
    <property type="match status" value="1"/>
</dbReference>
<sequence length="495" mass="54306">MPLLLLIDDEPAIQHAFRKAFYPPTYETLTVRTADEGLALFAERKPDVVVLDVNLPDSTGLQTFDRIKLIDARTPVILITGHGTTELAIQAMKRGAFDYLPKPLPFEQLRDLIGRAAEVSRLMSVPAVVAETAPAPADADALVGRCPAMHEVYKAIGRVAGTDATVLILGDTGTGKELVARAIYQHGNRADKPFLAVNCGAIPEPLLESELFGHEKGAFTGADRKRIGKFEQCTGGTLFLDELGELPLLSQVKLLRAIQEQRFERVGGTETLQTDVRVIAATNADLEKQVAQGRFRSDLYFRLNVFTIALPSLRQRGDDIDLLTDYYLNRFASEFGRPVPVVAPEFRDALRRYRWPGNIRELQSVLKQGMLKMSGGILLPDVLTALQKDVTAPPAETSNGNGGAPPPAPAAPNRPALDWDQFIAERLEAGSRELYAESLTLLERQLLTRVLERTGGNQLRAAELLGITRGSLRHKLRALGLTIERSLSAEDDHAD</sequence>
<dbReference type="PROSITE" id="PS50045">
    <property type="entry name" value="SIGMA54_INTERACT_4"/>
    <property type="match status" value="1"/>
</dbReference>
<evidence type="ECO:0000256" key="10">
    <source>
        <dbReference type="ARBA" id="ARBA00023125"/>
    </source>
</evidence>
<evidence type="ECO:0000256" key="15">
    <source>
        <dbReference type="ARBA" id="ARBA00031910"/>
    </source>
</evidence>
<keyword evidence="6" id="KW-0547">Nucleotide-binding</keyword>
<dbReference type="InterPro" id="IPR011006">
    <property type="entry name" value="CheY-like_superfamily"/>
</dbReference>
<evidence type="ECO:0000256" key="17">
    <source>
        <dbReference type="SAM" id="MobiDB-lite"/>
    </source>
</evidence>
<dbReference type="InterPro" id="IPR002078">
    <property type="entry name" value="Sigma_54_int"/>
</dbReference>
<dbReference type="PRINTS" id="PR01590">
    <property type="entry name" value="HTHFIS"/>
</dbReference>
<dbReference type="PROSITE" id="PS00675">
    <property type="entry name" value="SIGMA54_INTERACT_1"/>
    <property type="match status" value="1"/>
</dbReference>
<gene>
    <name evidence="20" type="ORF">J8F10_33395</name>
</gene>
<dbReference type="SUPFAM" id="SSF52540">
    <property type="entry name" value="P-loop containing nucleoside triphosphate hydrolases"/>
    <property type="match status" value="1"/>
</dbReference>
<evidence type="ECO:0000256" key="7">
    <source>
        <dbReference type="ARBA" id="ARBA00022840"/>
    </source>
</evidence>
<dbReference type="Pfam" id="PF25601">
    <property type="entry name" value="AAA_lid_14"/>
    <property type="match status" value="1"/>
</dbReference>
<dbReference type="InterPro" id="IPR025662">
    <property type="entry name" value="Sigma_54_int_dom_ATP-bd_1"/>
</dbReference>
<comment type="caution">
    <text evidence="20">The sequence shown here is derived from an EMBL/GenBank/DDBJ whole genome shotgun (WGS) entry which is preliminary data.</text>
</comment>
<keyword evidence="12" id="KW-0804">Transcription</keyword>
<evidence type="ECO:0000256" key="9">
    <source>
        <dbReference type="ARBA" id="ARBA00023015"/>
    </source>
</evidence>
<dbReference type="PROSITE" id="PS50110">
    <property type="entry name" value="RESPONSE_REGULATORY"/>
    <property type="match status" value="1"/>
</dbReference>
<dbReference type="Pfam" id="PF00158">
    <property type="entry name" value="Sigma54_activat"/>
    <property type="match status" value="1"/>
</dbReference>
<keyword evidence="8" id="KW-0902">Two-component regulatory system</keyword>
<feature type="domain" description="Sigma-54 factor interaction" evidence="18">
    <location>
        <begin position="142"/>
        <end position="371"/>
    </location>
</feature>
<dbReference type="EMBL" id="JAGKQQ010000001">
    <property type="protein sequence ID" value="MBP3960148.1"/>
    <property type="molecule type" value="Genomic_DNA"/>
</dbReference>
<feature type="domain" description="Response regulatory" evidence="19">
    <location>
        <begin position="3"/>
        <end position="117"/>
    </location>
</feature>
<dbReference type="Gene3D" id="1.10.10.60">
    <property type="entry name" value="Homeodomain-like"/>
    <property type="match status" value="1"/>
</dbReference>
<keyword evidence="4" id="KW-0678">Repressor</keyword>
<dbReference type="Gene3D" id="3.40.50.300">
    <property type="entry name" value="P-loop containing nucleotide triphosphate hydrolases"/>
    <property type="match status" value="1"/>
</dbReference>
<feature type="region of interest" description="Disordered" evidence="17">
    <location>
        <begin position="392"/>
        <end position="415"/>
    </location>
</feature>
<keyword evidence="5 16" id="KW-0597">Phosphoprotein</keyword>